<dbReference type="SUPFAM" id="SSF52087">
    <property type="entry name" value="CRAL/TRIO domain"/>
    <property type="match status" value="1"/>
</dbReference>
<accession>R4WL35</accession>
<sequence length="255" mass="29464">MTEKKRYEEGVRILKDWYSKQPHLPQEIDENLFYSFVSGTKSLEKSKSKLDAYLTLRNDIFNLFQDIGPTSTCFRENFKYTGVTFLHGTTEEGWKVMFMTPNKFGMAHPDQVLITIMTMVEMVLAIWPTDTAYIVVVDLQWAKASSMGQMSMKRLAAYIKYLTKTTPVKLKKSIIINSPSFMEKIFSFLPNLMSKKALERIQVSKDCSVLMESLSEDMLPSNYGGNGPSLEQLTDYWLDIIESKKDWFNKQSKMV</sequence>
<dbReference type="GO" id="GO:1902936">
    <property type="term" value="F:phosphatidylinositol bisphosphate binding"/>
    <property type="evidence" value="ECO:0007669"/>
    <property type="project" value="TreeGrafter"/>
</dbReference>
<dbReference type="GO" id="GO:0016020">
    <property type="term" value="C:membrane"/>
    <property type="evidence" value="ECO:0007669"/>
    <property type="project" value="TreeGrafter"/>
</dbReference>
<name>R4WL35_RIPPE</name>
<dbReference type="InterPro" id="IPR036865">
    <property type="entry name" value="CRAL-TRIO_dom_sf"/>
</dbReference>
<organism evidence="2">
    <name type="scientific">Riptortus pedestris</name>
    <name type="common">Bean bug</name>
    <dbReference type="NCBI Taxonomy" id="329032"/>
    <lineage>
        <taxon>Eukaryota</taxon>
        <taxon>Metazoa</taxon>
        <taxon>Ecdysozoa</taxon>
        <taxon>Arthropoda</taxon>
        <taxon>Hexapoda</taxon>
        <taxon>Insecta</taxon>
        <taxon>Pterygota</taxon>
        <taxon>Neoptera</taxon>
        <taxon>Paraneoptera</taxon>
        <taxon>Hemiptera</taxon>
        <taxon>Heteroptera</taxon>
        <taxon>Panheteroptera</taxon>
        <taxon>Pentatomomorpha</taxon>
        <taxon>Coreoidea</taxon>
        <taxon>Alydidae</taxon>
        <taxon>Riptortus</taxon>
    </lineage>
</organism>
<feature type="non-terminal residue" evidence="2">
    <location>
        <position position="255"/>
    </location>
</feature>
<dbReference type="PANTHER" id="PTHR10174">
    <property type="entry name" value="ALPHA-TOCOPHEROL TRANSFER PROTEIN-RELATED"/>
    <property type="match status" value="1"/>
</dbReference>
<dbReference type="CDD" id="cd00170">
    <property type="entry name" value="SEC14"/>
    <property type="match status" value="1"/>
</dbReference>
<dbReference type="Gene3D" id="3.40.525.10">
    <property type="entry name" value="CRAL-TRIO lipid binding domain"/>
    <property type="match status" value="1"/>
</dbReference>
<evidence type="ECO:0000313" key="2">
    <source>
        <dbReference type="EMBL" id="BAN21560.1"/>
    </source>
</evidence>
<reference evidence="2" key="1">
    <citation type="journal article" date="2013" name="PLoS ONE">
        <title>Gene expression in gut symbiotic organ of stinkbug affected by extracellular bacterial symbiont.</title>
        <authorList>
            <person name="Futahashi R."/>
            <person name="Tanaka K."/>
            <person name="Tanahashi M."/>
            <person name="Nikoh N."/>
            <person name="Kikuchi Y."/>
            <person name="Lee B.L."/>
            <person name="Fukatsu T."/>
        </authorList>
    </citation>
    <scope>NUCLEOTIDE SEQUENCE</scope>
    <source>
        <tissue evidence="2">Midgut</tissue>
    </source>
</reference>
<dbReference type="Gene3D" id="1.20.5.1200">
    <property type="entry name" value="Alpha-tocopherol transfer"/>
    <property type="match status" value="1"/>
</dbReference>
<dbReference type="EMBL" id="AK418364">
    <property type="protein sequence ID" value="BAN21560.1"/>
    <property type="molecule type" value="mRNA"/>
</dbReference>
<dbReference type="InterPro" id="IPR001251">
    <property type="entry name" value="CRAL-TRIO_dom"/>
</dbReference>
<dbReference type="Pfam" id="PF00650">
    <property type="entry name" value="CRAL_TRIO"/>
    <property type="match status" value="1"/>
</dbReference>
<dbReference type="PANTHER" id="PTHR10174:SF222">
    <property type="entry name" value="GH10083P-RELATED"/>
    <property type="match status" value="1"/>
</dbReference>
<feature type="domain" description="CRAL-TRIO" evidence="1">
    <location>
        <begin position="86"/>
        <end position="231"/>
    </location>
</feature>
<dbReference type="AlphaFoldDB" id="R4WL35"/>
<evidence type="ECO:0000259" key="1">
    <source>
        <dbReference type="PROSITE" id="PS50191"/>
    </source>
</evidence>
<protein>
    <submittedName>
        <fullName evidence="2">Alpha tocopherol transfer protein</fullName>
    </submittedName>
</protein>
<proteinExistence type="evidence at transcript level"/>
<dbReference type="PROSITE" id="PS50191">
    <property type="entry name" value="CRAL_TRIO"/>
    <property type="match status" value="1"/>
</dbReference>